<organism evidence="2 3">
    <name type="scientific">Streptomyces pacificus</name>
    <dbReference type="NCBI Taxonomy" id="2705029"/>
    <lineage>
        <taxon>Bacteria</taxon>
        <taxon>Bacillati</taxon>
        <taxon>Actinomycetota</taxon>
        <taxon>Actinomycetes</taxon>
        <taxon>Kitasatosporales</taxon>
        <taxon>Streptomycetaceae</taxon>
        <taxon>Streptomyces</taxon>
    </lineage>
</organism>
<dbReference type="AlphaFoldDB" id="A0A6A0AQ32"/>
<evidence type="ECO:0000256" key="1">
    <source>
        <dbReference type="SAM" id="MobiDB-lite"/>
    </source>
</evidence>
<keyword evidence="3" id="KW-1185">Reference proteome</keyword>
<dbReference type="Proteomes" id="UP000484988">
    <property type="component" value="Unassembled WGS sequence"/>
</dbReference>
<proteinExistence type="predicted"/>
<dbReference type="RefSeq" id="WP_173261164.1">
    <property type="nucleotide sequence ID" value="NZ_BLLG01000001.1"/>
</dbReference>
<reference evidence="2 3" key="1">
    <citation type="submission" date="2020-02" db="EMBL/GenBank/DDBJ databases">
        <title>Whole Genome Shotgun Sequence of Streptomyces sp. strain CWH03.</title>
        <authorList>
            <person name="Dohra H."/>
            <person name="Kodani S."/>
            <person name="Yamamura H."/>
        </authorList>
    </citation>
    <scope>NUCLEOTIDE SEQUENCE [LARGE SCALE GENOMIC DNA]</scope>
    <source>
        <strain evidence="2 3">CWH03</strain>
    </source>
</reference>
<sequence>MRPTDQTEYIVQAIREGASMYEEDARRFLAEHDAHVRAEALREAAQSLEDSVPPAIAGPFTERERALLGTARTLRRLAASPSPAAGDKQPETATEYGIRVPGRDRPIAVTHSRPEAEDTHLHLAAQETDVALVQRTVTYGQWTEAV</sequence>
<gene>
    <name evidence="2" type="ORF">SCWH03_05650</name>
</gene>
<feature type="region of interest" description="Disordered" evidence="1">
    <location>
        <begin position="78"/>
        <end position="104"/>
    </location>
</feature>
<name>A0A6A0AQ32_9ACTN</name>
<evidence type="ECO:0000313" key="2">
    <source>
        <dbReference type="EMBL" id="GFH34351.1"/>
    </source>
</evidence>
<evidence type="ECO:0000313" key="3">
    <source>
        <dbReference type="Proteomes" id="UP000484988"/>
    </source>
</evidence>
<dbReference type="EMBL" id="BLLG01000001">
    <property type="protein sequence ID" value="GFH34351.1"/>
    <property type="molecule type" value="Genomic_DNA"/>
</dbReference>
<comment type="caution">
    <text evidence="2">The sequence shown here is derived from an EMBL/GenBank/DDBJ whole genome shotgun (WGS) entry which is preliminary data.</text>
</comment>
<protein>
    <submittedName>
        <fullName evidence="2">Uncharacterized protein</fullName>
    </submittedName>
</protein>
<accession>A0A6A0AQ32</accession>